<dbReference type="PANTHER" id="PTHR13939">
    <property type="entry name" value="NICOTINAMIDE-NUCLEOTIDE AMIDOHYDROLASE PNCC"/>
    <property type="match status" value="1"/>
</dbReference>
<dbReference type="InterPro" id="IPR050101">
    <property type="entry name" value="CinA"/>
</dbReference>
<dbReference type="InterPro" id="IPR001453">
    <property type="entry name" value="MoaB/Mog_dom"/>
</dbReference>
<protein>
    <recommendedName>
        <fullName evidence="1">MoaB/Mog domain-containing protein</fullName>
    </recommendedName>
</protein>
<evidence type="ECO:0000313" key="2">
    <source>
        <dbReference type="EMBL" id="SUZ87854.1"/>
    </source>
</evidence>
<dbReference type="Gene3D" id="3.30.70.2860">
    <property type="match status" value="1"/>
</dbReference>
<organism evidence="2">
    <name type="scientific">marine metagenome</name>
    <dbReference type="NCBI Taxonomy" id="408172"/>
    <lineage>
        <taxon>unclassified sequences</taxon>
        <taxon>metagenomes</taxon>
        <taxon>ecological metagenomes</taxon>
    </lineage>
</organism>
<feature type="domain" description="MoaB/Mog" evidence="1">
    <location>
        <begin position="1"/>
        <end position="159"/>
    </location>
</feature>
<evidence type="ECO:0000259" key="1">
    <source>
        <dbReference type="SMART" id="SM00852"/>
    </source>
</evidence>
<dbReference type="EMBL" id="UINC01001743">
    <property type="protein sequence ID" value="SUZ87854.1"/>
    <property type="molecule type" value="Genomic_DNA"/>
</dbReference>
<dbReference type="Pfam" id="PF18146">
    <property type="entry name" value="CinA_KH"/>
    <property type="match status" value="1"/>
</dbReference>
<dbReference type="SMART" id="SM00852">
    <property type="entry name" value="MoCF_biosynth"/>
    <property type="match status" value="1"/>
</dbReference>
<proteinExistence type="inferred from homology"/>
<dbReference type="Gene3D" id="3.90.950.20">
    <property type="entry name" value="CinA-like"/>
    <property type="match status" value="1"/>
</dbReference>
<dbReference type="PANTHER" id="PTHR13939:SF0">
    <property type="entry name" value="NMN AMIDOHYDROLASE-LIKE PROTEIN YFAY"/>
    <property type="match status" value="1"/>
</dbReference>
<dbReference type="NCBIfam" id="TIGR00200">
    <property type="entry name" value="cinA_nterm"/>
    <property type="match status" value="1"/>
</dbReference>
<reference evidence="2" key="1">
    <citation type="submission" date="2018-05" db="EMBL/GenBank/DDBJ databases">
        <authorList>
            <person name="Lanie J.A."/>
            <person name="Ng W.-L."/>
            <person name="Kazmierczak K.M."/>
            <person name="Andrzejewski T.M."/>
            <person name="Davidsen T.M."/>
            <person name="Wayne K.J."/>
            <person name="Tettelin H."/>
            <person name="Glass J.I."/>
            <person name="Rusch D."/>
            <person name="Podicherti R."/>
            <person name="Tsui H.-C.T."/>
            <person name="Winkler M.E."/>
        </authorList>
    </citation>
    <scope>NUCLEOTIDE SEQUENCE</scope>
</reference>
<dbReference type="SUPFAM" id="SSF142433">
    <property type="entry name" value="CinA-like"/>
    <property type="match status" value="1"/>
</dbReference>
<dbReference type="Pfam" id="PF00994">
    <property type="entry name" value="MoCF_biosynth"/>
    <property type="match status" value="1"/>
</dbReference>
<dbReference type="Pfam" id="PF02464">
    <property type="entry name" value="CinA"/>
    <property type="match status" value="1"/>
</dbReference>
<dbReference type="NCBIfam" id="TIGR00199">
    <property type="entry name" value="PncC_domain"/>
    <property type="match status" value="1"/>
</dbReference>
<dbReference type="PIRSF" id="PIRSF006728">
    <property type="entry name" value="CinA"/>
    <property type="match status" value="1"/>
</dbReference>
<sequence length="394" mass="43109">MNGARTNTNAAWIGQNVISVGGAIDWHMTVNDEKNTIESALDEVPTSIDVVLCTGGLGPTHDDITSSVLYDYFGAKPEFDEQYWQLLTKKFAARDQVIPDINRNQAMKPDIGEVIPNPIGSARGLHLSNKSYHLFAMPGVPAEMKSMMTDTILPWIESRSKSKIHVTVMRTTGIMESVLYEKVQGILDDYPQINVAFLPRFTGVDIRLTTSDKNTLNRLVDQISPVIQKYHFGGEGVELEDVVGRLLIKNRKTIATAESCTGGLIGDRLTNISGSSLYYKGGIVAYSNSVKEKTIGVKKETLDSAGSVSEETALEMARGIRNKLNADIGLSTTGIAGPKGGTKEKPVGLVYIAISYDSGEKVYRFTFTPYRKTNKLMTSQAALNITRIHILNGL</sequence>
<dbReference type="InterPro" id="IPR041424">
    <property type="entry name" value="CinA_KH"/>
</dbReference>
<dbReference type="AlphaFoldDB" id="A0A381R9G1"/>
<dbReference type="Gene3D" id="3.40.980.10">
    <property type="entry name" value="MoaB/Mog-like domain"/>
    <property type="match status" value="1"/>
</dbReference>
<dbReference type="InterPro" id="IPR036653">
    <property type="entry name" value="CinA-like_C"/>
</dbReference>
<name>A0A381R9G1_9ZZZZ</name>
<dbReference type="SUPFAM" id="SSF53218">
    <property type="entry name" value="Molybdenum cofactor biosynthesis proteins"/>
    <property type="match status" value="1"/>
</dbReference>
<dbReference type="InterPro" id="IPR008136">
    <property type="entry name" value="CinA_C"/>
</dbReference>
<dbReference type="InterPro" id="IPR008135">
    <property type="entry name" value="Competence-induced_CinA"/>
</dbReference>
<gene>
    <name evidence="2" type="ORF">METZ01_LOCUS40708</name>
</gene>
<accession>A0A381R9G1</accession>
<dbReference type="HAMAP" id="MF_00226_B">
    <property type="entry name" value="CinA_B"/>
    <property type="match status" value="1"/>
</dbReference>
<dbReference type="InterPro" id="IPR036425">
    <property type="entry name" value="MoaB/Mog-like_dom_sf"/>
</dbReference>